<feature type="domain" description="NAD(P)-binding" evidence="2">
    <location>
        <begin position="15"/>
        <end position="173"/>
    </location>
</feature>
<dbReference type="PANTHER" id="PTHR42748:SF3">
    <property type="entry name" value="BLL4366 PROTEIN"/>
    <property type="match status" value="1"/>
</dbReference>
<dbReference type="AlphaFoldDB" id="A0A1H8S178"/>
<dbReference type="SUPFAM" id="SSF51735">
    <property type="entry name" value="NAD(P)-binding Rossmann-fold domains"/>
    <property type="match status" value="1"/>
</dbReference>
<dbReference type="EMBL" id="FOCV01000023">
    <property type="protein sequence ID" value="SEO72297.1"/>
    <property type="molecule type" value="Genomic_DNA"/>
</dbReference>
<evidence type="ECO:0000259" key="2">
    <source>
        <dbReference type="Pfam" id="PF13460"/>
    </source>
</evidence>
<protein>
    <submittedName>
        <fullName evidence="3">NmrA-like family protein</fullName>
    </submittedName>
    <submittedName>
        <fullName evidence="4">Uncharacterized conserved protein YbjT, contains NAD(P)-binding and DUF2867 domains</fullName>
    </submittedName>
</protein>
<dbReference type="Gene3D" id="3.40.50.720">
    <property type="entry name" value="NAD(P)-binding Rossmann-like Domain"/>
    <property type="match status" value="1"/>
</dbReference>
<dbReference type="Proteomes" id="UP000198939">
    <property type="component" value="Unassembled WGS sequence"/>
</dbReference>
<dbReference type="EMBL" id="FNXB01000029">
    <property type="protein sequence ID" value="SEI10941.1"/>
    <property type="molecule type" value="Genomic_DNA"/>
</dbReference>
<proteinExistence type="predicted"/>
<dbReference type="PANTHER" id="PTHR42748">
    <property type="entry name" value="NITROGEN METABOLITE REPRESSION PROTEIN NMRA FAMILY MEMBER"/>
    <property type="match status" value="1"/>
</dbReference>
<dbReference type="InterPro" id="IPR016040">
    <property type="entry name" value="NAD(P)-bd_dom"/>
</dbReference>
<dbReference type="Pfam" id="PF13460">
    <property type="entry name" value="NAD_binding_10"/>
    <property type="match status" value="1"/>
</dbReference>
<accession>A0A1H8S178</accession>
<evidence type="ECO:0000256" key="1">
    <source>
        <dbReference type="ARBA" id="ARBA00022857"/>
    </source>
</evidence>
<dbReference type="InterPro" id="IPR051164">
    <property type="entry name" value="NmrA-like_oxidored"/>
</dbReference>
<evidence type="ECO:0000313" key="5">
    <source>
        <dbReference type="Proteomes" id="UP000183063"/>
    </source>
</evidence>
<keyword evidence="1" id="KW-0521">NADP</keyword>
<dbReference type="Proteomes" id="UP000183063">
    <property type="component" value="Unassembled WGS sequence"/>
</dbReference>
<reference evidence="4 6" key="2">
    <citation type="submission" date="2016-10" db="EMBL/GenBank/DDBJ databases">
        <authorList>
            <person name="Varghese N."/>
            <person name="Submissions S."/>
        </authorList>
    </citation>
    <scope>NUCLEOTIDE SEQUENCE [LARGE SCALE GENOMIC DNA]</scope>
    <source>
        <strain evidence="4 6">CGMCC 1.7071</strain>
    </source>
</reference>
<keyword evidence="6" id="KW-1185">Reference proteome</keyword>
<reference evidence="3" key="3">
    <citation type="submission" date="2016-10" db="EMBL/GenBank/DDBJ databases">
        <authorList>
            <person name="de Groot N.N."/>
        </authorList>
    </citation>
    <scope>NUCLEOTIDE SEQUENCE [LARGE SCALE GENOMIC DNA]</scope>
    <source>
        <strain evidence="3">CCBAU85039</strain>
    </source>
</reference>
<organism evidence="3 5">
    <name type="scientific">Rhizobium tibeticum</name>
    <dbReference type="NCBI Taxonomy" id="501024"/>
    <lineage>
        <taxon>Bacteria</taxon>
        <taxon>Pseudomonadati</taxon>
        <taxon>Pseudomonadota</taxon>
        <taxon>Alphaproteobacteria</taxon>
        <taxon>Hyphomicrobiales</taxon>
        <taxon>Rhizobiaceae</taxon>
        <taxon>Rhizobium/Agrobacterium group</taxon>
        <taxon>Rhizobium</taxon>
    </lineage>
</organism>
<dbReference type="OrthoDB" id="9771302at2"/>
<dbReference type="STRING" id="501024.RTCCBAU85039_4619"/>
<evidence type="ECO:0000313" key="4">
    <source>
        <dbReference type="EMBL" id="SEO72297.1"/>
    </source>
</evidence>
<reference evidence="5" key="1">
    <citation type="submission" date="2016-10" db="EMBL/GenBank/DDBJ databases">
        <authorList>
            <person name="Wibberg D."/>
        </authorList>
    </citation>
    <scope>NUCLEOTIDE SEQUENCE [LARGE SCALE GENOMIC DNA]</scope>
</reference>
<dbReference type="InterPro" id="IPR036291">
    <property type="entry name" value="NAD(P)-bd_dom_sf"/>
</dbReference>
<evidence type="ECO:0000313" key="3">
    <source>
        <dbReference type="EMBL" id="SEI10941.1"/>
    </source>
</evidence>
<sequence length="255" mass="26369">MKIVIIGGSGLIGTKVAALLRNQGHDVVQASPSTGVNTLTGEGLSGALAGAAVVIDLANSPSFAPADVLSFFKQSTSNLINAEKATGVLHHVALSIVGIERSPDNGYFPGKVAQEDIVKKGGVPYTIVRSTQFMEFLGGIADSATVDKTVHASPGAFQPIAADDVAGFVAEAATGTAANQTIEIAGPDKKPMSDFLTGYLAATHDARTVVVDKEARYFGSLVDDQSLVPLGTAKLGRLDVKTWFAQRAKAAAEFE</sequence>
<dbReference type="RefSeq" id="WP_072378868.1">
    <property type="nucleotide sequence ID" value="NZ_FNXB01000029.1"/>
</dbReference>
<evidence type="ECO:0000313" key="6">
    <source>
        <dbReference type="Proteomes" id="UP000198939"/>
    </source>
</evidence>
<name>A0A1H8S178_9HYPH</name>
<gene>
    <name evidence="3" type="ORF">RTCCBAU85039_4619</name>
    <name evidence="4" type="ORF">SAMN05216228_10234</name>
</gene>